<proteinExistence type="predicted"/>
<name>A0A6J5L705_9CAUD</name>
<protein>
    <submittedName>
        <fullName evidence="1">Uncharacterized protein</fullName>
    </submittedName>
</protein>
<dbReference type="EMBL" id="LR796237">
    <property type="protein sequence ID" value="CAB4129885.1"/>
    <property type="molecule type" value="Genomic_DNA"/>
</dbReference>
<organism evidence="1">
    <name type="scientific">uncultured Caudovirales phage</name>
    <dbReference type="NCBI Taxonomy" id="2100421"/>
    <lineage>
        <taxon>Viruses</taxon>
        <taxon>Duplodnaviria</taxon>
        <taxon>Heunggongvirae</taxon>
        <taxon>Uroviricota</taxon>
        <taxon>Caudoviricetes</taxon>
        <taxon>Peduoviridae</taxon>
        <taxon>Maltschvirus</taxon>
        <taxon>Maltschvirus maltsch</taxon>
    </lineage>
</organism>
<accession>A0A6J5L705</accession>
<sequence>MTDALTLSRDQISKLNEIVTHFKEVKQFKVYTEQLTGMGPVVRVCFDLFEPHDTVVEIKNHKQP</sequence>
<reference evidence="1" key="1">
    <citation type="submission" date="2020-04" db="EMBL/GenBank/DDBJ databases">
        <authorList>
            <person name="Chiriac C."/>
            <person name="Salcher M."/>
            <person name="Ghai R."/>
            <person name="Kavagutti S V."/>
        </authorList>
    </citation>
    <scope>NUCLEOTIDE SEQUENCE</scope>
</reference>
<gene>
    <name evidence="1" type="ORF">UFOVP116_162</name>
</gene>
<evidence type="ECO:0000313" key="1">
    <source>
        <dbReference type="EMBL" id="CAB4129885.1"/>
    </source>
</evidence>